<dbReference type="Proteomes" id="UP001438707">
    <property type="component" value="Unassembled WGS sequence"/>
</dbReference>
<name>A0AAW1QNW4_9CHLO</name>
<protein>
    <submittedName>
        <fullName evidence="1">Uncharacterized protein</fullName>
    </submittedName>
</protein>
<evidence type="ECO:0000313" key="1">
    <source>
        <dbReference type="EMBL" id="KAK9822898.1"/>
    </source>
</evidence>
<dbReference type="AlphaFoldDB" id="A0AAW1QNW4"/>
<comment type="caution">
    <text evidence="1">The sequence shown here is derived from an EMBL/GenBank/DDBJ whole genome shotgun (WGS) entry which is preliminary data.</text>
</comment>
<sequence>MIPAYQHLHSFFNNSDISNGTEKCNLEAHRVSQEAAANDACHWATAACAAHDPAHQDHLQPLWQNSLEQNNLNSKTGDTKEVKTYFCPWSLPGAALIHVLLPMDLHSAQPHMLLSLTADLTLACIPMPGIMRFPVQGCQHQACGLMFFRPVPHGTLSQKWHHFSLL</sequence>
<evidence type="ECO:0000313" key="2">
    <source>
        <dbReference type="Proteomes" id="UP001438707"/>
    </source>
</evidence>
<proteinExistence type="predicted"/>
<reference evidence="1 2" key="1">
    <citation type="journal article" date="2024" name="Nat. Commun.">
        <title>Phylogenomics reveals the evolutionary origins of lichenization in chlorophyte algae.</title>
        <authorList>
            <person name="Puginier C."/>
            <person name="Libourel C."/>
            <person name="Otte J."/>
            <person name="Skaloud P."/>
            <person name="Haon M."/>
            <person name="Grisel S."/>
            <person name="Petersen M."/>
            <person name="Berrin J.G."/>
            <person name="Delaux P.M."/>
            <person name="Dal Grande F."/>
            <person name="Keller J."/>
        </authorList>
    </citation>
    <scope>NUCLEOTIDE SEQUENCE [LARGE SCALE GENOMIC DNA]</scope>
    <source>
        <strain evidence="1 2">SAG 2145</strain>
    </source>
</reference>
<dbReference type="EMBL" id="JALJOS010000029">
    <property type="protein sequence ID" value="KAK9822898.1"/>
    <property type="molecule type" value="Genomic_DNA"/>
</dbReference>
<organism evidence="1 2">
    <name type="scientific">Apatococcus lobatus</name>
    <dbReference type="NCBI Taxonomy" id="904363"/>
    <lineage>
        <taxon>Eukaryota</taxon>
        <taxon>Viridiplantae</taxon>
        <taxon>Chlorophyta</taxon>
        <taxon>core chlorophytes</taxon>
        <taxon>Trebouxiophyceae</taxon>
        <taxon>Chlorellales</taxon>
        <taxon>Chlorellaceae</taxon>
        <taxon>Apatococcus</taxon>
    </lineage>
</organism>
<accession>A0AAW1QNW4</accession>
<gene>
    <name evidence="1" type="ORF">WJX74_002239</name>
</gene>
<keyword evidence="2" id="KW-1185">Reference proteome</keyword>